<dbReference type="InterPro" id="IPR001867">
    <property type="entry name" value="OmpR/PhoB-type_DNA-bd"/>
</dbReference>
<accession>A0A841HKW9</accession>
<evidence type="ECO:0000256" key="6">
    <source>
        <dbReference type="PROSITE-ProRule" id="PRU00169"/>
    </source>
</evidence>
<dbReference type="InterPro" id="IPR001789">
    <property type="entry name" value="Sig_transdc_resp-reg_receiver"/>
</dbReference>
<dbReference type="Gene3D" id="1.10.10.10">
    <property type="entry name" value="Winged helix-like DNA-binding domain superfamily/Winged helix DNA-binding domain"/>
    <property type="match status" value="1"/>
</dbReference>
<evidence type="ECO:0000256" key="2">
    <source>
        <dbReference type="ARBA" id="ARBA00023012"/>
    </source>
</evidence>
<dbReference type="RefSeq" id="WP_184330708.1">
    <property type="nucleotide sequence ID" value="NZ_JACHHZ010000002.1"/>
</dbReference>
<evidence type="ECO:0000256" key="5">
    <source>
        <dbReference type="ARBA" id="ARBA00023163"/>
    </source>
</evidence>
<dbReference type="Pfam" id="PF00486">
    <property type="entry name" value="Trans_reg_C"/>
    <property type="match status" value="1"/>
</dbReference>
<keyword evidence="5" id="KW-0804">Transcription</keyword>
<dbReference type="SUPFAM" id="SSF52172">
    <property type="entry name" value="CheY-like"/>
    <property type="match status" value="1"/>
</dbReference>
<dbReference type="InterPro" id="IPR011006">
    <property type="entry name" value="CheY-like_superfamily"/>
</dbReference>
<evidence type="ECO:0000259" key="9">
    <source>
        <dbReference type="PROSITE" id="PS51755"/>
    </source>
</evidence>
<dbReference type="AlphaFoldDB" id="A0A841HKW9"/>
<dbReference type="FunFam" id="3.40.50.2300:FF:000001">
    <property type="entry name" value="DNA-binding response regulator PhoB"/>
    <property type="match status" value="1"/>
</dbReference>
<dbReference type="InterPro" id="IPR016032">
    <property type="entry name" value="Sig_transdc_resp-reg_C-effctor"/>
</dbReference>
<evidence type="ECO:0000256" key="3">
    <source>
        <dbReference type="ARBA" id="ARBA00023015"/>
    </source>
</evidence>
<feature type="domain" description="OmpR/PhoB-type" evidence="9">
    <location>
        <begin position="123"/>
        <end position="223"/>
    </location>
</feature>
<proteinExistence type="predicted"/>
<organism evidence="10 11">
    <name type="scientific">Povalibacter uvarum</name>
    <dbReference type="NCBI Taxonomy" id="732238"/>
    <lineage>
        <taxon>Bacteria</taxon>
        <taxon>Pseudomonadati</taxon>
        <taxon>Pseudomonadota</taxon>
        <taxon>Gammaproteobacteria</taxon>
        <taxon>Steroidobacterales</taxon>
        <taxon>Steroidobacteraceae</taxon>
        <taxon>Povalibacter</taxon>
    </lineage>
</organism>
<dbReference type="InterPro" id="IPR039420">
    <property type="entry name" value="WalR-like"/>
</dbReference>
<evidence type="ECO:0000313" key="11">
    <source>
        <dbReference type="Proteomes" id="UP000588068"/>
    </source>
</evidence>
<dbReference type="GO" id="GO:0006355">
    <property type="term" value="P:regulation of DNA-templated transcription"/>
    <property type="evidence" value="ECO:0007669"/>
    <property type="project" value="InterPro"/>
</dbReference>
<dbReference type="PROSITE" id="PS51755">
    <property type="entry name" value="OMPR_PHOB"/>
    <property type="match status" value="1"/>
</dbReference>
<feature type="domain" description="Response regulatory" evidence="8">
    <location>
        <begin position="2"/>
        <end position="115"/>
    </location>
</feature>
<feature type="modified residue" description="4-aspartylphosphate" evidence="6">
    <location>
        <position position="51"/>
    </location>
</feature>
<evidence type="ECO:0000256" key="7">
    <source>
        <dbReference type="PROSITE-ProRule" id="PRU01091"/>
    </source>
</evidence>
<comment type="caution">
    <text evidence="10">The sequence shown here is derived from an EMBL/GenBank/DDBJ whole genome shotgun (WGS) entry which is preliminary data.</text>
</comment>
<dbReference type="EMBL" id="JACHHZ010000002">
    <property type="protein sequence ID" value="MBB6092868.1"/>
    <property type="molecule type" value="Genomic_DNA"/>
</dbReference>
<reference evidence="10 11" key="1">
    <citation type="submission" date="2020-08" db="EMBL/GenBank/DDBJ databases">
        <title>Genomic Encyclopedia of Type Strains, Phase IV (KMG-IV): sequencing the most valuable type-strain genomes for metagenomic binning, comparative biology and taxonomic classification.</title>
        <authorList>
            <person name="Goeker M."/>
        </authorList>
    </citation>
    <scope>NUCLEOTIDE SEQUENCE [LARGE SCALE GENOMIC DNA]</scope>
    <source>
        <strain evidence="10 11">DSM 26723</strain>
    </source>
</reference>
<evidence type="ECO:0000313" key="10">
    <source>
        <dbReference type="EMBL" id="MBB6092868.1"/>
    </source>
</evidence>
<dbReference type="Gene3D" id="6.10.250.690">
    <property type="match status" value="1"/>
</dbReference>
<name>A0A841HKW9_9GAMM</name>
<dbReference type="GO" id="GO:0005829">
    <property type="term" value="C:cytosol"/>
    <property type="evidence" value="ECO:0007669"/>
    <property type="project" value="TreeGrafter"/>
</dbReference>
<dbReference type="InterPro" id="IPR036388">
    <property type="entry name" value="WH-like_DNA-bd_sf"/>
</dbReference>
<keyword evidence="1 6" id="KW-0597">Phosphoprotein</keyword>
<dbReference type="Pfam" id="PF00072">
    <property type="entry name" value="Response_reg"/>
    <property type="match status" value="1"/>
</dbReference>
<keyword evidence="3" id="KW-0805">Transcription regulation</keyword>
<dbReference type="CDD" id="cd00383">
    <property type="entry name" value="trans_reg_C"/>
    <property type="match status" value="1"/>
</dbReference>
<sequence>MKILSADDDKDLLALIAFTLSQAGYLVVKAGDGPSAIKAFESESPDLVILDINMPGASGFQVCEAVRAKSRVPVMMLTVRGEEEDLVKALELGADDYLTKPFSPRTLLARVKALLRRAGMENSAPLAAGRVQLDVEEHTVQVGGNPPVRLTKLELRLLQMLIANAGHTVSSDRLLMQVWGHKGSGDRQLLKQLVHRLRQKIEIDPAAPEMLQTAPGAGYKLVVE</sequence>
<dbReference type="GO" id="GO:0000976">
    <property type="term" value="F:transcription cis-regulatory region binding"/>
    <property type="evidence" value="ECO:0007669"/>
    <property type="project" value="TreeGrafter"/>
</dbReference>
<keyword evidence="2" id="KW-0902">Two-component regulatory system</keyword>
<keyword evidence="11" id="KW-1185">Reference proteome</keyword>
<dbReference type="Proteomes" id="UP000588068">
    <property type="component" value="Unassembled WGS sequence"/>
</dbReference>
<dbReference type="SUPFAM" id="SSF46894">
    <property type="entry name" value="C-terminal effector domain of the bipartite response regulators"/>
    <property type="match status" value="1"/>
</dbReference>
<feature type="DNA-binding region" description="OmpR/PhoB-type" evidence="7">
    <location>
        <begin position="123"/>
        <end position="223"/>
    </location>
</feature>
<dbReference type="PANTHER" id="PTHR48111:SF21">
    <property type="entry name" value="DNA-BINDING DUAL MASTER TRANSCRIPTIONAL REGULATOR RPAA"/>
    <property type="match status" value="1"/>
</dbReference>
<dbReference type="PROSITE" id="PS50110">
    <property type="entry name" value="RESPONSE_REGULATORY"/>
    <property type="match status" value="1"/>
</dbReference>
<dbReference type="Gene3D" id="3.40.50.2300">
    <property type="match status" value="1"/>
</dbReference>
<dbReference type="GO" id="GO:0032993">
    <property type="term" value="C:protein-DNA complex"/>
    <property type="evidence" value="ECO:0007669"/>
    <property type="project" value="TreeGrafter"/>
</dbReference>
<dbReference type="GO" id="GO:0000156">
    <property type="term" value="F:phosphorelay response regulator activity"/>
    <property type="evidence" value="ECO:0007669"/>
    <property type="project" value="TreeGrafter"/>
</dbReference>
<evidence type="ECO:0000256" key="1">
    <source>
        <dbReference type="ARBA" id="ARBA00022553"/>
    </source>
</evidence>
<dbReference type="SMART" id="SM00448">
    <property type="entry name" value="REC"/>
    <property type="match status" value="1"/>
</dbReference>
<dbReference type="PANTHER" id="PTHR48111">
    <property type="entry name" value="REGULATOR OF RPOS"/>
    <property type="match status" value="1"/>
</dbReference>
<evidence type="ECO:0000256" key="4">
    <source>
        <dbReference type="ARBA" id="ARBA00023125"/>
    </source>
</evidence>
<protein>
    <submittedName>
        <fullName evidence="10">DNA-binding response OmpR family regulator</fullName>
    </submittedName>
</protein>
<keyword evidence="4 7" id="KW-0238">DNA-binding</keyword>
<evidence type="ECO:0000259" key="8">
    <source>
        <dbReference type="PROSITE" id="PS50110"/>
    </source>
</evidence>
<gene>
    <name evidence="10" type="ORF">HNQ60_001746</name>
</gene>
<dbReference type="SMART" id="SM00862">
    <property type="entry name" value="Trans_reg_C"/>
    <property type="match status" value="1"/>
</dbReference>